<gene>
    <name evidence="4" type="ORF">GIB67_004481</name>
</gene>
<dbReference type="InterPro" id="IPR002885">
    <property type="entry name" value="PPR_rpt"/>
</dbReference>
<dbReference type="Pfam" id="PF13041">
    <property type="entry name" value="PPR_2"/>
    <property type="match status" value="2"/>
</dbReference>
<protein>
    <recommendedName>
        <fullName evidence="6">Pentatricopeptide repeat-containing protein</fullName>
    </recommendedName>
</protein>
<keyword evidence="5" id="KW-1185">Reference proteome</keyword>
<dbReference type="SUPFAM" id="SSF48452">
    <property type="entry name" value="TPR-like"/>
    <property type="match status" value="1"/>
</dbReference>
<dbReference type="AlphaFoldDB" id="A0A7J7MRQ6"/>
<evidence type="ECO:0000256" key="2">
    <source>
        <dbReference type="PROSITE-ProRule" id="PRU00708"/>
    </source>
</evidence>
<keyword evidence="1" id="KW-0677">Repeat</keyword>
<dbReference type="Pfam" id="PF01535">
    <property type="entry name" value="PPR"/>
    <property type="match status" value="2"/>
</dbReference>
<dbReference type="InterPro" id="IPR011990">
    <property type="entry name" value="TPR-like_helical_dom_sf"/>
</dbReference>
<evidence type="ECO:0000313" key="5">
    <source>
        <dbReference type="Proteomes" id="UP000541444"/>
    </source>
</evidence>
<dbReference type="PROSITE" id="PS51375">
    <property type="entry name" value="PPR"/>
    <property type="match status" value="7"/>
</dbReference>
<dbReference type="PANTHER" id="PTHR47940">
    <property type="entry name" value="OS12G0283900 PROTEIN"/>
    <property type="match status" value="1"/>
</dbReference>
<evidence type="ECO:0000256" key="1">
    <source>
        <dbReference type="ARBA" id="ARBA00022737"/>
    </source>
</evidence>
<organism evidence="4 5">
    <name type="scientific">Kingdonia uniflora</name>
    <dbReference type="NCBI Taxonomy" id="39325"/>
    <lineage>
        <taxon>Eukaryota</taxon>
        <taxon>Viridiplantae</taxon>
        <taxon>Streptophyta</taxon>
        <taxon>Embryophyta</taxon>
        <taxon>Tracheophyta</taxon>
        <taxon>Spermatophyta</taxon>
        <taxon>Magnoliopsida</taxon>
        <taxon>Ranunculales</taxon>
        <taxon>Circaeasteraceae</taxon>
        <taxon>Kingdonia</taxon>
    </lineage>
</organism>
<dbReference type="PANTHER" id="PTHR47940:SF1">
    <property type="entry name" value="PROTEIN LOW PHOTOSYNTHETIC EFFICIENCY 1, CHLOROPLASTIC"/>
    <property type="match status" value="1"/>
</dbReference>
<proteinExistence type="predicted"/>
<feature type="repeat" description="PPR" evidence="2">
    <location>
        <begin position="594"/>
        <end position="628"/>
    </location>
</feature>
<dbReference type="Gene3D" id="1.25.40.10">
    <property type="entry name" value="Tetratricopeptide repeat domain"/>
    <property type="match status" value="4"/>
</dbReference>
<feature type="repeat" description="PPR" evidence="2">
    <location>
        <begin position="454"/>
        <end position="488"/>
    </location>
</feature>
<evidence type="ECO:0000313" key="4">
    <source>
        <dbReference type="EMBL" id="KAF6157543.1"/>
    </source>
</evidence>
<feature type="repeat" description="PPR" evidence="2">
    <location>
        <begin position="249"/>
        <end position="283"/>
    </location>
</feature>
<name>A0A7J7MRQ6_9MAGN</name>
<dbReference type="EMBL" id="JACGCM010001275">
    <property type="protein sequence ID" value="KAF6157543.1"/>
    <property type="molecule type" value="Genomic_DNA"/>
</dbReference>
<feature type="repeat" description="PPR" evidence="2">
    <location>
        <begin position="524"/>
        <end position="558"/>
    </location>
</feature>
<feature type="compositionally biased region" description="Basic and acidic residues" evidence="3">
    <location>
        <begin position="715"/>
        <end position="725"/>
    </location>
</feature>
<reference evidence="4 5" key="1">
    <citation type="journal article" date="2020" name="IScience">
        <title>Genome Sequencing of the Endangered Kingdonia uniflora (Circaeasteraceae, Ranunculales) Reveals Potential Mechanisms of Evolutionary Specialization.</title>
        <authorList>
            <person name="Sun Y."/>
            <person name="Deng T."/>
            <person name="Zhang A."/>
            <person name="Moore M.J."/>
            <person name="Landis J.B."/>
            <person name="Lin N."/>
            <person name="Zhang H."/>
            <person name="Zhang X."/>
            <person name="Huang J."/>
            <person name="Zhang X."/>
            <person name="Sun H."/>
            <person name="Wang H."/>
        </authorList>
    </citation>
    <scope>NUCLEOTIDE SEQUENCE [LARGE SCALE GENOMIC DNA]</scope>
    <source>
        <strain evidence="4">TB1705</strain>
        <tissue evidence="4">Leaf</tissue>
    </source>
</reference>
<dbReference type="OrthoDB" id="185373at2759"/>
<feature type="repeat" description="PPR" evidence="2">
    <location>
        <begin position="214"/>
        <end position="248"/>
    </location>
</feature>
<dbReference type="NCBIfam" id="TIGR00756">
    <property type="entry name" value="PPR"/>
    <property type="match status" value="5"/>
</dbReference>
<feature type="region of interest" description="Disordered" evidence="3">
    <location>
        <begin position="715"/>
        <end position="735"/>
    </location>
</feature>
<evidence type="ECO:0000256" key="3">
    <source>
        <dbReference type="SAM" id="MobiDB-lite"/>
    </source>
</evidence>
<feature type="repeat" description="PPR" evidence="2">
    <location>
        <begin position="489"/>
        <end position="523"/>
    </location>
</feature>
<comment type="caution">
    <text evidence="4">The sequence shown here is derived from an EMBL/GenBank/DDBJ whole genome shotgun (WGS) entry which is preliminary data.</text>
</comment>
<accession>A0A7J7MRQ6</accession>
<dbReference type="InterPro" id="IPR053343">
    <property type="entry name" value="PSII_mRNA-binding_protein"/>
</dbReference>
<dbReference type="Proteomes" id="UP000541444">
    <property type="component" value="Unassembled WGS sequence"/>
</dbReference>
<sequence length="735" mass="83188">MQALSVLPLKGDCLGVPHLEFEASSSVFSRINRRKIKKWDISGPFNCKRSSCLLFVSSKLREFSGGVCHRSPKKSSFGAWFALASALEQETIGNELNKGDLKSRDGFVKKVYIDVKDTETVVGEEEIVKSQNGSGLSAKKSKKVDVRALAFSLRFATTADDVEEVLKNMEDLPLPVYSSMIRGFGLDKRLESAMALVEWLKRKKMETNGSIGPNLFIYNSLLGAVKQTEKYAEVEKIMEDIRVEGVCPNVVTYNTLMSIYVEQGRPRKALSVLEEILEKGLSPSPVSYSTALLCYRRMEDGNGALKFFLELREIYQNGEIGKDTPEEDWVEEFVKFENFTIRICNQVMRRWLIKRTPLTTDVLKLLMEMDKAGLRSGRAEYERLIWACTHEGHYTVAKELYNRIREHESEISLSVCNHVIWLMGKSKKWWAALEIYEHLLDKGPKPNNLSYELVVSHFNILLSAAKKRGIWRWGVRLLNKMEEKGLKPGSREWNAVLVACSKASETSAAVQVFKRMVEQGEKPTVISYGALLSALEKGKLYDEALRTWEHMIKVGVVPNLYAYTIIASVYSGQGNSEMVDSVVQEMVKAGIEPTVVTFNAIISGCARNGMGSTAFEWFHRMKDWNTLPNEITYEMLIEALAKDAKPRLAYELYLRALEEDLELSSKAYDTVLLSAELYGATIDVSNLGPRPLEKKKGLKTRKNLSEFCNLADVPRRSKPFDKDELYGPQTHKNQT</sequence>
<evidence type="ECO:0008006" key="6">
    <source>
        <dbReference type="Google" id="ProtNLM"/>
    </source>
</evidence>
<feature type="repeat" description="PPR" evidence="2">
    <location>
        <begin position="559"/>
        <end position="593"/>
    </location>
</feature>
<dbReference type="Pfam" id="PF13812">
    <property type="entry name" value="PPR_3"/>
    <property type="match status" value="1"/>
</dbReference>